<keyword evidence="2" id="KW-0812">Transmembrane</keyword>
<organism evidence="3 4">
    <name type="scientific">Ambrosia artemisiifolia</name>
    <name type="common">Common ragweed</name>
    <dbReference type="NCBI Taxonomy" id="4212"/>
    <lineage>
        <taxon>Eukaryota</taxon>
        <taxon>Viridiplantae</taxon>
        <taxon>Streptophyta</taxon>
        <taxon>Embryophyta</taxon>
        <taxon>Tracheophyta</taxon>
        <taxon>Spermatophyta</taxon>
        <taxon>Magnoliopsida</taxon>
        <taxon>eudicotyledons</taxon>
        <taxon>Gunneridae</taxon>
        <taxon>Pentapetalae</taxon>
        <taxon>asterids</taxon>
        <taxon>campanulids</taxon>
        <taxon>Asterales</taxon>
        <taxon>Asteraceae</taxon>
        <taxon>Asteroideae</taxon>
        <taxon>Heliantheae alliance</taxon>
        <taxon>Heliantheae</taxon>
        <taxon>Ambrosia</taxon>
    </lineage>
</organism>
<dbReference type="PROSITE" id="PS00107">
    <property type="entry name" value="PROTEIN_KINASE_ATP"/>
    <property type="match status" value="1"/>
</dbReference>
<keyword evidence="1" id="KW-0547">Nucleotide-binding</keyword>
<evidence type="ECO:0000256" key="1">
    <source>
        <dbReference type="PROSITE-ProRule" id="PRU10141"/>
    </source>
</evidence>
<dbReference type="Gene3D" id="3.30.200.20">
    <property type="entry name" value="Phosphorylase Kinase, domain 1"/>
    <property type="match status" value="1"/>
</dbReference>
<keyword evidence="4" id="KW-1185">Reference proteome</keyword>
<dbReference type="EMBL" id="JAMZMK010000138">
    <property type="protein sequence ID" value="KAI7757328.1"/>
    <property type="molecule type" value="Genomic_DNA"/>
</dbReference>
<feature type="transmembrane region" description="Helical" evidence="2">
    <location>
        <begin position="46"/>
        <end position="70"/>
    </location>
</feature>
<feature type="non-terminal residue" evidence="3">
    <location>
        <position position="1"/>
    </location>
</feature>
<evidence type="ECO:0000313" key="4">
    <source>
        <dbReference type="Proteomes" id="UP001206925"/>
    </source>
</evidence>
<dbReference type="InterPro" id="IPR011009">
    <property type="entry name" value="Kinase-like_dom_sf"/>
</dbReference>
<keyword evidence="1" id="KW-0067">ATP-binding</keyword>
<feature type="binding site" evidence="1">
    <location>
        <position position="124"/>
    </location>
    <ligand>
        <name>ATP</name>
        <dbReference type="ChEBI" id="CHEBI:30616"/>
    </ligand>
</feature>
<keyword evidence="2" id="KW-0472">Membrane</keyword>
<comment type="caution">
    <text evidence="3">The sequence shown here is derived from an EMBL/GenBank/DDBJ whole genome shotgun (WGS) entry which is preliminary data.</text>
</comment>
<feature type="non-terminal residue" evidence="3">
    <location>
        <position position="139"/>
    </location>
</feature>
<dbReference type="PANTHER" id="PTHR45631">
    <property type="entry name" value="OS07G0107800 PROTEIN-RELATED"/>
    <property type="match status" value="1"/>
</dbReference>
<keyword evidence="2" id="KW-1133">Transmembrane helix</keyword>
<proteinExistence type="predicted"/>
<dbReference type="InterPro" id="IPR017441">
    <property type="entry name" value="Protein_kinase_ATP_BS"/>
</dbReference>
<protein>
    <submittedName>
        <fullName evidence="3">Uncharacterized protein</fullName>
    </submittedName>
</protein>
<name>A0AAD5DA37_AMBAR</name>
<dbReference type="PANTHER" id="PTHR45631:SF202">
    <property type="entry name" value="SENESCENCE-INDUCED RECEPTOR-LIKE SERINE_THREONINE-PROTEIN KINASE"/>
    <property type="match status" value="1"/>
</dbReference>
<dbReference type="SUPFAM" id="SSF56112">
    <property type="entry name" value="Protein kinase-like (PK-like)"/>
    <property type="match status" value="1"/>
</dbReference>
<dbReference type="GO" id="GO:0005524">
    <property type="term" value="F:ATP binding"/>
    <property type="evidence" value="ECO:0007669"/>
    <property type="project" value="UniProtKB-UniRule"/>
</dbReference>
<evidence type="ECO:0000256" key="2">
    <source>
        <dbReference type="SAM" id="Phobius"/>
    </source>
</evidence>
<reference evidence="3" key="1">
    <citation type="submission" date="2022-06" db="EMBL/GenBank/DDBJ databases">
        <title>Uncovering the hologenomic basis of an extraordinary plant invasion.</title>
        <authorList>
            <person name="Bieker V.C."/>
            <person name="Martin M.D."/>
            <person name="Gilbert T."/>
            <person name="Hodgins K."/>
            <person name="Battlay P."/>
            <person name="Petersen B."/>
            <person name="Wilson J."/>
        </authorList>
    </citation>
    <scope>NUCLEOTIDE SEQUENCE</scope>
    <source>
        <strain evidence="3">AA19_3_7</strain>
        <tissue evidence="3">Leaf</tissue>
    </source>
</reference>
<gene>
    <name evidence="3" type="ORF">M8C21_031456</name>
</gene>
<evidence type="ECO:0000313" key="3">
    <source>
        <dbReference type="EMBL" id="KAI7757328.1"/>
    </source>
</evidence>
<dbReference type="AlphaFoldDB" id="A0AAD5DA37"/>
<accession>A0AAD5DA37</accession>
<sequence>TGRIPVELLAKANKGSLSLSYDDEITSDAASSCDRSTCKNKNNKKIIIPVIATVVFIVMILTVFIAIWIFKKPKARGTALRIRKQQYTYAEIQSITNNFNVVIGKGGFGTVYRGHIGDTQVAVKMLSESSHQGEKQFQA</sequence>
<dbReference type="Proteomes" id="UP001206925">
    <property type="component" value="Unassembled WGS sequence"/>
</dbReference>